<protein>
    <submittedName>
        <fullName evidence="2">Uncharacterized protein</fullName>
    </submittedName>
</protein>
<dbReference type="AlphaFoldDB" id="A0A9Q3D3P4"/>
<reference evidence="2" key="1">
    <citation type="submission" date="2021-03" db="EMBL/GenBank/DDBJ databases">
        <title>Draft genome sequence of rust myrtle Austropuccinia psidii MF-1, a brazilian biotype.</title>
        <authorList>
            <person name="Quecine M.C."/>
            <person name="Pachon D.M.R."/>
            <person name="Bonatelli M.L."/>
            <person name="Correr F.H."/>
            <person name="Franceschini L.M."/>
            <person name="Leite T.F."/>
            <person name="Margarido G.R.A."/>
            <person name="Almeida C.A."/>
            <person name="Ferrarezi J.A."/>
            <person name="Labate C.A."/>
        </authorList>
    </citation>
    <scope>NUCLEOTIDE SEQUENCE</scope>
    <source>
        <strain evidence="2">MF-1</strain>
    </source>
</reference>
<comment type="caution">
    <text evidence="2">The sequence shown here is derived from an EMBL/GenBank/DDBJ whole genome shotgun (WGS) entry which is preliminary data.</text>
</comment>
<evidence type="ECO:0000256" key="1">
    <source>
        <dbReference type="SAM" id="MobiDB-lite"/>
    </source>
</evidence>
<name>A0A9Q3D3P4_9BASI</name>
<organism evidence="2 3">
    <name type="scientific">Austropuccinia psidii MF-1</name>
    <dbReference type="NCBI Taxonomy" id="1389203"/>
    <lineage>
        <taxon>Eukaryota</taxon>
        <taxon>Fungi</taxon>
        <taxon>Dikarya</taxon>
        <taxon>Basidiomycota</taxon>
        <taxon>Pucciniomycotina</taxon>
        <taxon>Pucciniomycetes</taxon>
        <taxon>Pucciniales</taxon>
        <taxon>Sphaerophragmiaceae</taxon>
        <taxon>Austropuccinia</taxon>
    </lineage>
</organism>
<evidence type="ECO:0000313" key="2">
    <source>
        <dbReference type="EMBL" id="MBW0496214.1"/>
    </source>
</evidence>
<gene>
    <name evidence="2" type="ORF">O181_035929</name>
</gene>
<evidence type="ECO:0000313" key="3">
    <source>
        <dbReference type="Proteomes" id="UP000765509"/>
    </source>
</evidence>
<dbReference type="Proteomes" id="UP000765509">
    <property type="component" value="Unassembled WGS sequence"/>
</dbReference>
<proteinExistence type="predicted"/>
<keyword evidence="3" id="KW-1185">Reference proteome</keyword>
<dbReference type="EMBL" id="AVOT02013501">
    <property type="protein sequence ID" value="MBW0496214.1"/>
    <property type="molecule type" value="Genomic_DNA"/>
</dbReference>
<feature type="region of interest" description="Disordered" evidence="1">
    <location>
        <begin position="50"/>
        <end position="87"/>
    </location>
</feature>
<sequence length="103" mass="11388">MTFRLMSQNQRWLQHNTSRNCFVSPSFSSPLLCPSSACPTTPRSIIIIDDTPFGSPTPPPSTPTLVPSPDLPPIYAENPATSSHSYDDARQEFTNLRPTLMIP</sequence>
<accession>A0A9Q3D3P4</accession>